<organism evidence="9 10">
    <name type="scientific">Candidatus Methylobacter oryzae</name>
    <dbReference type="NCBI Taxonomy" id="2497749"/>
    <lineage>
        <taxon>Bacteria</taxon>
        <taxon>Pseudomonadati</taxon>
        <taxon>Pseudomonadota</taxon>
        <taxon>Gammaproteobacteria</taxon>
        <taxon>Methylococcales</taxon>
        <taxon>Methylococcaceae</taxon>
        <taxon>Methylobacter</taxon>
    </lineage>
</organism>
<feature type="domain" description="ABC transmembrane type-1" evidence="8">
    <location>
        <begin position="80"/>
        <end position="260"/>
    </location>
</feature>
<sequence>MSALPIDIRVPRFQLFSPRIKRLGNSTLLALSGIFIAVFLWWLGTSPFLSENTILAGFAPDACFRALLQLLQSGEIFTHAAVSLQRVLLSLLFALLVGIPLGLIVGLSRRLEKATSPLFQFIRMISPISWMPLAVMVFGIGDAPVYFLLTIAAVWPIMLNVSAGVHAVDPCWLTLAKSLCASRWETVTRIIVPAIVAHALTGIRLAIGIVWIVLVPAEMLGVSAGLGYFILDTRDRLAYPELMAVILVIGLIGYLLDLSARLFIRHFVHHRRNALN</sequence>
<proteinExistence type="inferred from homology"/>
<comment type="similarity">
    <text evidence="7">Belongs to the binding-protein-dependent transport system permease family.</text>
</comment>
<keyword evidence="4 7" id="KW-0812">Transmembrane</keyword>
<comment type="caution">
    <text evidence="9">The sequence shown here is derived from an EMBL/GenBank/DDBJ whole genome shotgun (WGS) entry which is preliminary data.</text>
</comment>
<dbReference type="RefSeq" id="WP_127028217.1">
    <property type="nucleotide sequence ID" value="NZ_RYFG02000108.1"/>
</dbReference>
<dbReference type="CDD" id="cd06261">
    <property type="entry name" value="TM_PBP2"/>
    <property type="match status" value="1"/>
</dbReference>
<protein>
    <submittedName>
        <fullName evidence="9">ABC transporter permease</fullName>
    </submittedName>
</protein>
<dbReference type="InterPro" id="IPR035906">
    <property type="entry name" value="MetI-like_sf"/>
</dbReference>
<feature type="transmembrane region" description="Helical" evidence="7">
    <location>
        <begin position="121"/>
        <end position="140"/>
    </location>
</feature>
<gene>
    <name evidence="9" type="ORF">EKO24_015085</name>
</gene>
<keyword evidence="2 7" id="KW-0813">Transport</keyword>
<keyword evidence="6 7" id="KW-0472">Membrane</keyword>
<dbReference type="InterPro" id="IPR000515">
    <property type="entry name" value="MetI-like"/>
</dbReference>
<dbReference type="PANTHER" id="PTHR30151">
    <property type="entry name" value="ALKANE SULFONATE ABC TRANSPORTER-RELATED, MEMBRANE SUBUNIT"/>
    <property type="match status" value="1"/>
</dbReference>
<evidence type="ECO:0000313" key="10">
    <source>
        <dbReference type="Proteomes" id="UP000733744"/>
    </source>
</evidence>
<accession>A0ABY3C8A3</accession>
<evidence type="ECO:0000256" key="7">
    <source>
        <dbReference type="RuleBase" id="RU363032"/>
    </source>
</evidence>
<evidence type="ECO:0000256" key="4">
    <source>
        <dbReference type="ARBA" id="ARBA00022692"/>
    </source>
</evidence>
<feature type="transmembrane region" description="Helical" evidence="7">
    <location>
        <begin position="87"/>
        <end position="109"/>
    </location>
</feature>
<evidence type="ECO:0000256" key="6">
    <source>
        <dbReference type="ARBA" id="ARBA00023136"/>
    </source>
</evidence>
<dbReference type="EMBL" id="RYFG02000108">
    <property type="protein sequence ID" value="TRW92155.1"/>
    <property type="molecule type" value="Genomic_DNA"/>
</dbReference>
<feature type="transmembrane region" description="Helical" evidence="7">
    <location>
        <begin position="205"/>
        <end position="230"/>
    </location>
</feature>
<evidence type="ECO:0000256" key="3">
    <source>
        <dbReference type="ARBA" id="ARBA00022475"/>
    </source>
</evidence>
<dbReference type="SUPFAM" id="SSF161098">
    <property type="entry name" value="MetI-like"/>
    <property type="match status" value="1"/>
</dbReference>
<dbReference type="Pfam" id="PF00528">
    <property type="entry name" value="BPD_transp_1"/>
    <property type="match status" value="1"/>
</dbReference>
<dbReference type="Gene3D" id="1.10.3720.10">
    <property type="entry name" value="MetI-like"/>
    <property type="match status" value="1"/>
</dbReference>
<dbReference type="PROSITE" id="PS50928">
    <property type="entry name" value="ABC_TM1"/>
    <property type="match status" value="1"/>
</dbReference>
<keyword evidence="3" id="KW-1003">Cell membrane</keyword>
<dbReference type="Proteomes" id="UP000733744">
    <property type="component" value="Unassembled WGS sequence"/>
</dbReference>
<name>A0ABY3C8A3_9GAMM</name>
<evidence type="ECO:0000256" key="2">
    <source>
        <dbReference type="ARBA" id="ARBA00022448"/>
    </source>
</evidence>
<evidence type="ECO:0000313" key="9">
    <source>
        <dbReference type="EMBL" id="TRW92155.1"/>
    </source>
</evidence>
<keyword evidence="10" id="KW-1185">Reference proteome</keyword>
<comment type="subcellular location">
    <subcellularLocation>
        <location evidence="1 7">Cell membrane</location>
        <topology evidence="1 7">Multi-pass membrane protein</topology>
    </subcellularLocation>
</comment>
<feature type="transmembrane region" description="Helical" evidence="7">
    <location>
        <begin position="146"/>
        <end position="168"/>
    </location>
</feature>
<keyword evidence="5 7" id="KW-1133">Transmembrane helix</keyword>
<evidence type="ECO:0000259" key="8">
    <source>
        <dbReference type="PROSITE" id="PS50928"/>
    </source>
</evidence>
<evidence type="ECO:0000256" key="1">
    <source>
        <dbReference type="ARBA" id="ARBA00004651"/>
    </source>
</evidence>
<feature type="transmembrane region" description="Helical" evidence="7">
    <location>
        <begin position="23"/>
        <end position="43"/>
    </location>
</feature>
<evidence type="ECO:0000256" key="5">
    <source>
        <dbReference type="ARBA" id="ARBA00022989"/>
    </source>
</evidence>
<feature type="transmembrane region" description="Helical" evidence="7">
    <location>
        <begin position="242"/>
        <end position="264"/>
    </location>
</feature>
<dbReference type="PANTHER" id="PTHR30151:SF25">
    <property type="entry name" value="TAURINE TRANSPORT SYSTEM PERMEASE PROTEIN TAUC"/>
    <property type="match status" value="1"/>
</dbReference>
<reference evidence="9 10" key="1">
    <citation type="journal article" date="2019" name="Antonie Van Leeuwenhoek">
        <title>Description of 'Ca. Methylobacter oryzae' KRF1, a novel species from the environmentally important Methylobacter clade 2.</title>
        <authorList>
            <person name="Khatri K."/>
            <person name="Mohite J.A."/>
            <person name="Pandit P.S."/>
            <person name="Bahulikar R."/>
            <person name="Rahalkar M.C."/>
        </authorList>
    </citation>
    <scope>NUCLEOTIDE SEQUENCE [LARGE SCALE GENOMIC DNA]</scope>
    <source>
        <strain evidence="9 10">KRF1</strain>
    </source>
</reference>